<name>A0A212L7V4_9BACT</name>
<dbReference type="EMBL" id="FMJC01000002">
    <property type="protein sequence ID" value="SCM73616.1"/>
    <property type="molecule type" value="Genomic_DNA"/>
</dbReference>
<reference evidence="1" key="1">
    <citation type="submission" date="2016-08" db="EMBL/GenBank/DDBJ databases">
        <authorList>
            <person name="Seilhamer J.J."/>
        </authorList>
    </citation>
    <scope>NUCLEOTIDE SEQUENCE</scope>
    <source>
        <strain evidence="1">86-1</strain>
    </source>
</reference>
<organism evidence="1">
    <name type="scientific">uncultured Desulfovibrio sp</name>
    <dbReference type="NCBI Taxonomy" id="167968"/>
    <lineage>
        <taxon>Bacteria</taxon>
        <taxon>Pseudomonadati</taxon>
        <taxon>Thermodesulfobacteriota</taxon>
        <taxon>Desulfovibrionia</taxon>
        <taxon>Desulfovibrionales</taxon>
        <taxon>Desulfovibrionaceae</taxon>
        <taxon>Desulfovibrio</taxon>
        <taxon>environmental samples</taxon>
    </lineage>
</organism>
<gene>
    <name evidence="1" type="ORF">KL86DES1_21416</name>
</gene>
<sequence>MARPPEHSGRPFMAASNDFFARNVSFSYRLFFASGKARAAPEGNVSQKYGRPPPRWERRDFSAKMAVC</sequence>
<dbReference type="AlphaFoldDB" id="A0A212L7V4"/>
<protein>
    <submittedName>
        <fullName evidence="1">Uncharacterized protein</fullName>
    </submittedName>
</protein>
<proteinExistence type="predicted"/>
<evidence type="ECO:0000313" key="1">
    <source>
        <dbReference type="EMBL" id="SCM73616.1"/>
    </source>
</evidence>
<accession>A0A212L7V4</accession>